<gene>
    <name evidence="1" type="ORF">Ciccas_010139</name>
</gene>
<dbReference type="EMBL" id="JBJKFK010002319">
    <property type="protein sequence ID" value="KAL3311281.1"/>
    <property type="molecule type" value="Genomic_DNA"/>
</dbReference>
<accession>A0ABD2PUZ9</accession>
<proteinExistence type="predicted"/>
<keyword evidence="2" id="KW-1185">Reference proteome</keyword>
<reference evidence="1 2" key="1">
    <citation type="submission" date="2024-11" db="EMBL/GenBank/DDBJ databases">
        <title>Adaptive evolution of stress response genes in parasites aligns with host niche diversity.</title>
        <authorList>
            <person name="Hahn C."/>
            <person name="Resl P."/>
        </authorList>
    </citation>
    <scope>NUCLEOTIDE SEQUENCE [LARGE SCALE GENOMIC DNA]</scope>
    <source>
        <strain evidence="1">EGGRZ-B1_66</strain>
        <tissue evidence="1">Body</tissue>
    </source>
</reference>
<dbReference type="Proteomes" id="UP001626550">
    <property type="component" value="Unassembled WGS sequence"/>
</dbReference>
<organism evidence="1 2">
    <name type="scientific">Cichlidogyrus casuarinus</name>
    <dbReference type="NCBI Taxonomy" id="1844966"/>
    <lineage>
        <taxon>Eukaryota</taxon>
        <taxon>Metazoa</taxon>
        <taxon>Spiralia</taxon>
        <taxon>Lophotrochozoa</taxon>
        <taxon>Platyhelminthes</taxon>
        <taxon>Monogenea</taxon>
        <taxon>Monopisthocotylea</taxon>
        <taxon>Dactylogyridea</taxon>
        <taxon>Ancyrocephalidae</taxon>
        <taxon>Cichlidogyrus</taxon>
    </lineage>
</organism>
<evidence type="ECO:0000313" key="2">
    <source>
        <dbReference type="Proteomes" id="UP001626550"/>
    </source>
</evidence>
<protein>
    <recommendedName>
        <fullName evidence="3">Interleukin-6</fullName>
    </recommendedName>
</protein>
<comment type="caution">
    <text evidence="1">The sequence shown here is derived from an EMBL/GenBank/DDBJ whole genome shotgun (WGS) entry which is preliminary data.</text>
</comment>
<name>A0ABD2PUZ9_9PLAT</name>
<evidence type="ECO:0008006" key="3">
    <source>
        <dbReference type="Google" id="ProtNLM"/>
    </source>
</evidence>
<dbReference type="AlphaFoldDB" id="A0ABD2PUZ9"/>
<sequence>MSSFIFEAADQEEVDPAENYQRLLSCNDNLQCNSNSIKFYQNLRKSEQCQMSVDNLLKLPGPTVDELEMTAERKIVSFITSQANGSNLEASFV</sequence>
<evidence type="ECO:0000313" key="1">
    <source>
        <dbReference type="EMBL" id="KAL3311281.1"/>
    </source>
</evidence>